<accession>A0A9P3GIY0</accession>
<evidence type="ECO:0000313" key="4">
    <source>
        <dbReference type="Proteomes" id="UP000703269"/>
    </source>
</evidence>
<protein>
    <submittedName>
        <fullName evidence="3">NADAR family protein</fullName>
    </submittedName>
</protein>
<name>A0A9P3GIY0_9APHY</name>
<feature type="domain" description="NADAR" evidence="2">
    <location>
        <begin position="282"/>
        <end position="422"/>
    </location>
</feature>
<dbReference type="SUPFAM" id="SSF143990">
    <property type="entry name" value="YbiA-like"/>
    <property type="match status" value="2"/>
</dbReference>
<feature type="compositionally biased region" description="Polar residues" evidence="1">
    <location>
        <begin position="1"/>
        <end position="14"/>
    </location>
</feature>
<dbReference type="OrthoDB" id="206452at2759"/>
<keyword evidence="4" id="KW-1185">Reference proteome</keyword>
<feature type="region of interest" description="Disordered" evidence="1">
    <location>
        <begin position="1"/>
        <end position="56"/>
    </location>
</feature>
<feature type="compositionally biased region" description="Polar residues" evidence="1">
    <location>
        <begin position="438"/>
        <end position="453"/>
    </location>
</feature>
<sequence>MNNRTSTSQQFAQRDQQERDWREGPQAGQDRKKGEAGLGEARPALTPAKSEGATKGRDNTTLFFYERDKPYYEFTNFALFDVEYQGKVYPTSEHLFQARKFLETRPELAEQIRTTPNSRQALDQATRLRKLQRSDWFSVNISVMEEVVYLKFTQHPRLRSLLLGTNDRELVEASPVDAFWGYGSDRKGRNELGNALMRIRKRLREERMTPAGPPSIGTRPSGPSRTPPVAPPRSLPAIPGMKQMGANIAKYFAPPLPPRPGDAAVGDLIKLNDESLAKPIFFAHEGEYAEFVNMSPHSVTYEGKMYATAEHLYQAYKFVGSSSPQLADHIRCQPTATSACEAANSLIRQRRHDWLDVRLSIMDTVVEAKFTQHLALRMMLLSTGDRQLVYANDVDAYWGVGPNATGQNEFGKILMRTRDMFRARAQADGGVGADCRSESTAPGSRQSSTRTVASSPSPSCTPSTK</sequence>
<feature type="region of interest" description="Disordered" evidence="1">
    <location>
        <begin position="427"/>
        <end position="465"/>
    </location>
</feature>
<evidence type="ECO:0000256" key="1">
    <source>
        <dbReference type="SAM" id="MobiDB-lite"/>
    </source>
</evidence>
<dbReference type="InterPro" id="IPR012816">
    <property type="entry name" value="NADAR"/>
</dbReference>
<dbReference type="NCBIfam" id="TIGR02464">
    <property type="entry name" value="ribofla_fusion"/>
    <property type="match status" value="2"/>
</dbReference>
<dbReference type="Gene3D" id="1.10.357.40">
    <property type="entry name" value="YbiA-like"/>
    <property type="match status" value="2"/>
</dbReference>
<feature type="compositionally biased region" description="Low complexity" evidence="1">
    <location>
        <begin position="454"/>
        <end position="465"/>
    </location>
</feature>
<dbReference type="AlphaFoldDB" id="A0A9P3GIY0"/>
<evidence type="ECO:0000259" key="2">
    <source>
        <dbReference type="Pfam" id="PF08719"/>
    </source>
</evidence>
<dbReference type="InterPro" id="IPR037238">
    <property type="entry name" value="YbiA-like_sf"/>
</dbReference>
<proteinExistence type="predicted"/>
<dbReference type="EMBL" id="BPQB01000052">
    <property type="protein sequence ID" value="GJE95783.1"/>
    <property type="molecule type" value="Genomic_DNA"/>
</dbReference>
<comment type="caution">
    <text evidence="3">The sequence shown here is derived from an EMBL/GenBank/DDBJ whole genome shotgun (WGS) entry which is preliminary data.</text>
</comment>
<reference evidence="3 4" key="1">
    <citation type="submission" date="2021-08" db="EMBL/GenBank/DDBJ databases">
        <title>Draft Genome Sequence of Phanerochaete sordida strain YK-624.</title>
        <authorList>
            <person name="Mori T."/>
            <person name="Dohra H."/>
            <person name="Suzuki T."/>
            <person name="Kawagishi H."/>
            <person name="Hirai H."/>
        </authorList>
    </citation>
    <scope>NUCLEOTIDE SEQUENCE [LARGE SCALE GENOMIC DNA]</scope>
    <source>
        <strain evidence="3 4">YK-624</strain>
    </source>
</reference>
<dbReference type="Pfam" id="PF08719">
    <property type="entry name" value="NADAR"/>
    <property type="match status" value="2"/>
</dbReference>
<feature type="region of interest" description="Disordered" evidence="1">
    <location>
        <begin position="203"/>
        <end position="231"/>
    </location>
</feature>
<gene>
    <name evidence="3" type="ORF">PsYK624_119710</name>
</gene>
<feature type="domain" description="NADAR" evidence="2">
    <location>
        <begin position="63"/>
        <end position="204"/>
    </location>
</feature>
<dbReference type="CDD" id="cd15457">
    <property type="entry name" value="NADAR"/>
    <property type="match status" value="2"/>
</dbReference>
<dbReference type="Proteomes" id="UP000703269">
    <property type="component" value="Unassembled WGS sequence"/>
</dbReference>
<evidence type="ECO:0000313" key="3">
    <source>
        <dbReference type="EMBL" id="GJE95783.1"/>
    </source>
</evidence>
<feature type="compositionally biased region" description="Basic and acidic residues" evidence="1">
    <location>
        <begin position="15"/>
        <end position="35"/>
    </location>
</feature>
<organism evidence="3 4">
    <name type="scientific">Phanerochaete sordida</name>
    <dbReference type="NCBI Taxonomy" id="48140"/>
    <lineage>
        <taxon>Eukaryota</taxon>
        <taxon>Fungi</taxon>
        <taxon>Dikarya</taxon>
        <taxon>Basidiomycota</taxon>
        <taxon>Agaricomycotina</taxon>
        <taxon>Agaricomycetes</taxon>
        <taxon>Polyporales</taxon>
        <taxon>Phanerochaetaceae</taxon>
        <taxon>Phanerochaete</taxon>
    </lineage>
</organism>